<feature type="transmembrane region" description="Helical" evidence="1">
    <location>
        <begin position="314"/>
        <end position="332"/>
    </location>
</feature>
<feature type="transmembrane region" description="Helical" evidence="1">
    <location>
        <begin position="137"/>
        <end position="157"/>
    </location>
</feature>
<keyword evidence="1" id="KW-0472">Membrane</keyword>
<keyword evidence="1" id="KW-0812">Transmembrane</keyword>
<feature type="transmembrane region" description="Helical" evidence="1">
    <location>
        <begin position="338"/>
        <end position="358"/>
    </location>
</feature>
<dbReference type="AlphaFoldDB" id="A0A918AS46"/>
<organism evidence="2 3">
    <name type="scientific">Saccharothrix coeruleofusca</name>
    <dbReference type="NCBI Taxonomy" id="33919"/>
    <lineage>
        <taxon>Bacteria</taxon>
        <taxon>Bacillati</taxon>
        <taxon>Actinomycetota</taxon>
        <taxon>Actinomycetes</taxon>
        <taxon>Pseudonocardiales</taxon>
        <taxon>Pseudonocardiaceae</taxon>
        <taxon>Saccharothrix</taxon>
    </lineage>
</organism>
<reference evidence="2" key="2">
    <citation type="submission" date="2020-09" db="EMBL/GenBank/DDBJ databases">
        <authorList>
            <person name="Sun Q."/>
            <person name="Ohkuma M."/>
        </authorList>
    </citation>
    <scope>NUCLEOTIDE SEQUENCE</scope>
    <source>
        <strain evidence="2">JCM 3313</strain>
    </source>
</reference>
<evidence type="ECO:0000313" key="2">
    <source>
        <dbReference type="EMBL" id="GGP78276.1"/>
    </source>
</evidence>
<protein>
    <submittedName>
        <fullName evidence="2">Uncharacterized protein</fullName>
    </submittedName>
</protein>
<gene>
    <name evidence="2" type="ORF">GCM10010185_60010</name>
</gene>
<feature type="transmembrane region" description="Helical" evidence="1">
    <location>
        <begin position="363"/>
        <end position="380"/>
    </location>
</feature>
<reference evidence="2" key="1">
    <citation type="journal article" date="2014" name="Int. J. Syst. Evol. Microbiol.">
        <title>Complete genome sequence of Corynebacterium casei LMG S-19264T (=DSM 44701T), isolated from a smear-ripened cheese.</title>
        <authorList>
            <consortium name="US DOE Joint Genome Institute (JGI-PGF)"/>
            <person name="Walter F."/>
            <person name="Albersmeier A."/>
            <person name="Kalinowski J."/>
            <person name="Ruckert C."/>
        </authorList>
    </citation>
    <scope>NUCLEOTIDE SEQUENCE</scope>
    <source>
        <strain evidence="2">JCM 3313</strain>
    </source>
</reference>
<proteinExistence type="predicted"/>
<feature type="transmembrane region" description="Helical" evidence="1">
    <location>
        <begin position="386"/>
        <end position="402"/>
    </location>
</feature>
<evidence type="ECO:0000256" key="1">
    <source>
        <dbReference type="SAM" id="Phobius"/>
    </source>
</evidence>
<keyword evidence="3" id="KW-1185">Reference proteome</keyword>
<name>A0A918AS46_9PSEU</name>
<keyword evidence="1" id="KW-1133">Transmembrane helix</keyword>
<evidence type="ECO:0000313" key="3">
    <source>
        <dbReference type="Proteomes" id="UP000639606"/>
    </source>
</evidence>
<feature type="transmembrane region" description="Helical" evidence="1">
    <location>
        <begin position="232"/>
        <end position="256"/>
    </location>
</feature>
<feature type="transmembrane region" description="Helical" evidence="1">
    <location>
        <begin position="163"/>
        <end position="184"/>
    </location>
</feature>
<feature type="transmembrane region" description="Helical" evidence="1">
    <location>
        <begin position="204"/>
        <end position="226"/>
    </location>
</feature>
<sequence>MNGRRRALPRGARTPGLVGISVAPIPRREDEQARRDGVPARAHRRTLLGYLLVPRPKDMVKGLLMPVTFALGVLAGGTPGPEAVLRAAVVWAALELLIYPARYQWNDVRGFVADQHHPGEKDRGRLPGPLARARRHVTASCAVALARLAAVACLALSLPHLRLGGVLAAVTAAVFGVAIAYEALRSGGTGRTGRVPPPLGPRLIALWVVVGAGYVVRGMAGLAMAVDLGGRPVLAVAAVVALWAFGIAFVTSRWALEATAFARVERGRLIWGARAEQAREHLLGLVRWLPSRTAERDPASWAALRGRTPLTAPWNLALVLAGAAAGLTGRLLTGPAPVAHALGTAVVGGTATAIAAAVPRGRVVVVLAGAAVQFGALVVAGGPRPLSAVLPWLAVMAAYLVFSSRRRNTIGLPGRRVRTAGAAVLAPVARAVVGRDTWTALRAEERGGPR</sequence>
<comment type="caution">
    <text evidence="2">The sequence shown here is derived from an EMBL/GenBank/DDBJ whole genome shotgun (WGS) entry which is preliminary data.</text>
</comment>
<dbReference type="Proteomes" id="UP000639606">
    <property type="component" value="Unassembled WGS sequence"/>
</dbReference>
<dbReference type="EMBL" id="BMRG01000018">
    <property type="protein sequence ID" value="GGP78276.1"/>
    <property type="molecule type" value="Genomic_DNA"/>
</dbReference>
<accession>A0A918AS46</accession>